<evidence type="ECO:0000313" key="6">
    <source>
        <dbReference type="Proteomes" id="UP001139646"/>
    </source>
</evidence>
<evidence type="ECO:0000313" key="5">
    <source>
        <dbReference type="EMBL" id="MCI2286222.1"/>
    </source>
</evidence>
<organism evidence="5 6">
    <name type="scientific">Colwellia maritima</name>
    <dbReference type="NCBI Taxonomy" id="2912588"/>
    <lineage>
        <taxon>Bacteria</taxon>
        <taxon>Pseudomonadati</taxon>
        <taxon>Pseudomonadota</taxon>
        <taxon>Gammaproteobacteria</taxon>
        <taxon>Alteromonadales</taxon>
        <taxon>Colwelliaceae</taxon>
        <taxon>Colwellia</taxon>
    </lineage>
</organism>
<dbReference type="PANTHER" id="PTHR44688:SF16">
    <property type="entry name" value="DNA-BINDING TRANSCRIPTIONAL ACTIVATOR DEVR_DOSR"/>
    <property type="match status" value="1"/>
</dbReference>
<name>A0ABS9X7M9_9GAMM</name>
<dbReference type="PRINTS" id="PR00038">
    <property type="entry name" value="HTHLUXR"/>
</dbReference>
<keyword evidence="6" id="KW-1185">Reference proteome</keyword>
<comment type="caution">
    <text evidence="5">The sequence shown here is derived from an EMBL/GenBank/DDBJ whole genome shotgun (WGS) entry which is preliminary data.</text>
</comment>
<dbReference type="InterPro" id="IPR036388">
    <property type="entry name" value="WH-like_DNA-bd_sf"/>
</dbReference>
<evidence type="ECO:0000256" key="1">
    <source>
        <dbReference type="ARBA" id="ARBA00023015"/>
    </source>
</evidence>
<dbReference type="SUPFAM" id="SSF46894">
    <property type="entry name" value="C-terminal effector domain of the bipartite response regulators"/>
    <property type="match status" value="1"/>
</dbReference>
<keyword evidence="1" id="KW-0805">Transcription regulation</keyword>
<dbReference type="Gene3D" id="1.10.10.10">
    <property type="entry name" value="Winged helix-like DNA-binding domain superfamily/Winged helix DNA-binding domain"/>
    <property type="match status" value="1"/>
</dbReference>
<proteinExistence type="predicted"/>
<gene>
    <name evidence="5" type="ORF">L3081_25815</name>
</gene>
<keyword evidence="3" id="KW-0804">Transcription</keyword>
<dbReference type="Pfam" id="PF00196">
    <property type="entry name" value="GerE"/>
    <property type="match status" value="1"/>
</dbReference>
<dbReference type="SMART" id="SM00421">
    <property type="entry name" value="HTH_LUXR"/>
    <property type="match status" value="1"/>
</dbReference>
<evidence type="ECO:0000256" key="3">
    <source>
        <dbReference type="ARBA" id="ARBA00023163"/>
    </source>
</evidence>
<dbReference type="Proteomes" id="UP001139646">
    <property type="component" value="Unassembled WGS sequence"/>
</dbReference>
<dbReference type="InterPro" id="IPR016032">
    <property type="entry name" value="Sig_transdc_resp-reg_C-effctor"/>
</dbReference>
<reference evidence="5" key="1">
    <citation type="submission" date="2022-01" db="EMBL/GenBank/DDBJ databases">
        <title>Colwellia maritima, isolated from seawater.</title>
        <authorList>
            <person name="Kristyanto S."/>
            <person name="Jung J."/>
            <person name="Jeon C.O."/>
        </authorList>
    </citation>
    <scope>NUCLEOTIDE SEQUENCE</scope>
    <source>
        <strain evidence="5">MSW7</strain>
    </source>
</reference>
<keyword evidence="2" id="KW-0238">DNA-binding</keyword>
<dbReference type="CDD" id="cd06170">
    <property type="entry name" value="LuxR_C_like"/>
    <property type="match status" value="1"/>
</dbReference>
<sequence length="285" mass="32592">MLTFDNNLQRLIADIAEVTNHLNSDEFSHVLMGMLAKYVSFDNMTVMSFHANARPRLIYGETKKDIYFQDGDLARYVDGAYLLDPFYLAIQDGKPTGFYYLKDIVSDNFYESAYFHQYYQFSNLKDEVGYLFALQDGAYLHLSLASTKNYQPEELAVLESFTPWLAVMLTKQWASIVNQGQEHSEDVTMHNQLSVAFQNFGRSLLTDRECEVAQLILQGHSTKSMAVKLNLSIETIKVHRRNLYPKLDISSQPELFSLFLESLALVATAEEKDPLIAYHSKSSKS</sequence>
<protein>
    <submittedName>
        <fullName evidence="5">LuxR C-terminal-related transcriptional regulator</fullName>
    </submittedName>
</protein>
<dbReference type="InterPro" id="IPR000792">
    <property type="entry name" value="Tscrpt_reg_LuxR_C"/>
</dbReference>
<feature type="domain" description="HTH luxR-type" evidence="4">
    <location>
        <begin position="198"/>
        <end position="263"/>
    </location>
</feature>
<dbReference type="EMBL" id="JAKKSL010000008">
    <property type="protein sequence ID" value="MCI2286222.1"/>
    <property type="molecule type" value="Genomic_DNA"/>
</dbReference>
<dbReference type="PROSITE" id="PS50043">
    <property type="entry name" value="HTH_LUXR_2"/>
    <property type="match status" value="1"/>
</dbReference>
<dbReference type="RefSeq" id="WP_242289603.1">
    <property type="nucleotide sequence ID" value="NZ_JAKKSL010000008.1"/>
</dbReference>
<evidence type="ECO:0000259" key="4">
    <source>
        <dbReference type="PROSITE" id="PS50043"/>
    </source>
</evidence>
<dbReference type="PANTHER" id="PTHR44688">
    <property type="entry name" value="DNA-BINDING TRANSCRIPTIONAL ACTIVATOR DEVR_DOSR"/>
    <property type="match status" value="1"/>
</dbReference>
<accession>A0ABS9X7M9</accession>
<evidence type="ECO:0000256" key="2">
    <source>
        <dbReference type="ARBA" id="ARBA00023125"/>
    </source>
</evidence>